<dbReference type="InterPro" id="IPR002616">
    <property type="entry name" value="tRNA_ribo_trans-like"/>
</dbReference>
<sequence length="405" mass="44069">IMRFTVSASSGRARLGHLALSGGPDHPVAMATPGYLIYNRCGSDPHLPQSPAGILLTPLNHWLDKLALLRQAGNLRQLCRLRPDRQLLLSLTDHLDYYPTPGVTAQHVGLPTRSGKAPLTVELQAELTLLTSPELVQPLADCEIREGDGRKRARKSVDRSLAFYDRFTTALEQQGGLGGGGPALMASWVGGYSAEERLRCLRELESRGADGLVVEGFRYYNQPVEDFRLAQCESVLTEALQQQQRSQPPRPLYFPGLVHPADIIRAAELGFDLFDGSLPALLTRRGLAWLTSATGGSWWLHVGDVELLTATDRPLDPGCCCRCCRQFSLSYLAHLSLSNEILASILLMEHNSARLAAFFNELRSAIESAESLGGLATKYAAAVVPPTAAVAPLANDQARLKDDEA</sequence>
<keyword evidence="3" id="KW-1185">Reference proteome</keyword>
<feature type="domain" description="tRNA-guanine(15) transglycosylase-like" evidence="1">
    <location>
        <begin position="13"/>
        <end position="368"/>
    </location>
</feature>
<dbReference type="PANTHER" id="PTHR46064:SF1">
    <property type="entry name" value="QUEUINE TRNA-RIBOSYLTRANSFERASE ACCESSORY SUBUNIT 2"/>
    <property type="match status" value="1"/>
</dbReference>
<accession>A0A267F8Q5</accession>
<reference evidence="2 3" key="1">
    <citation type="submission" date="2017-06" db="EMBL/GenBank/DDBJ databases">
        <title>A platform for efficient transgenesis in Macrostomum lignano, a flatworm model organism for stem cell research.</title>
        <authorList>
            <person name="Berezikov E."/>
        </authorList>
    </citation>
    <scope>NUCLEOTIDE SEQUENCE [LARGE SCALE GENOMIC DNA]</scope>
    <source>
        <strain evidence="2">DV1</strain>
        <tissue evidence="2">Whole organism</tissue>
    </source>
</reference>
<dbReference type="EMBL" id="NIVC01001321">
    <property type="protein sequence ID" value="PAA69459.1"/>
    <property type="molecule type" value="Genomic_DNA"/>
</dbReference>
<dbReference type="Pfam" id="PF01702">
    <property type="entry name" value="TGT"/>
    <property type="match status" value="1"/>
</dbReference>
<evidence type="ECO:0000259" key="1">
    <source>
        <dbReference type="Pfam" id="PF01702"/>
    </source>
</evidence>
<feature type="non-terminal residue" evidence="2">
    <location>
        <position position="1"/>
    </location>
</feature>
<dbReference type="SUPFAM" id="SSF51713">
    <property type="entry name" value="tRNA-guanine transglycosylase"/>
    <property type="match status" value="1"/>
</dbReference>
<dbReference type="OrthoDB" id="27601at2759"/>
<dbReference type="InterPro" id="IPR050852">
    <property type="entry name" value="Queuine_tRNA-ribosyltrfase"/>
</dbReference>
<dbReference type="PANTHER" id="PTHR46064">
    <property type="entry name" value="QUEUINE TRNA-RIBOSYLTRANSFERASE ACCESSORY SUBUNIT 2"/>
    <property type="match status" value="1"/>
</dbReference>
<dbReference type="STRING" id="282301.A0A267F8Q5"/>
<dbReference type="Gene3D" id="3.20.20.105">
    <property type="entry name" value="Queuine tRNA-ribosyltransferase-like"/>
    <property type="match status" value="1"/>
</dbReference>
<proteinExistence type="predicted"/>
<dbReference type="InterPro" id="IPR036511">
    <property type="entry name" value="TGT-like_sf"/>
</dbReference>
<dbReference type="GO" id="GO:0006400">
    <property type="term" value="P:tRNA modification"/>
    <property type="evidence" value="ECO:0007669"/>
    <property type="project" value="InterPro"/>
</dbReference>
<protein>
    <recommendedName>
        <fullName evidence="1">tRNA-guanine(15) transglycosylase-like domain-containing protein</fullName>
    </recommendedName>
</protein>
<gene>
    <name evidence="2" type="ORF">BOX15_Mlig015176g1</name>
</gene>
<evidence type="ECO:0000313" key="2">
    <source>
        <dbReference type="EMBL" id="PAA69459.1"/>
    </source>
</evidence>
<comment type="caution">
    <text evidence="2">The sequence shown here is derived from an EMBL/GenBank/DDBJ whole genome shotgun (WGS) entry which is preliminary data.</text>
</comment>
<dbReference type="NCBIfam" id="TIGR00449">
    <property type="entry name" value="tgt_general"/>
    <property type="match status" value="1"/>
</dbReference>
<dbReference type="AlphaFoldDB" id="A0A267F8Q5"/>
<name>A0A267F8Q5_9PLAT</name>
<evidence type="ECO:0000313" key="3">
    <source>
        <dbReference type="Proteomes" id="UP000215902"/>
    </source>
</evidence>
<organism evidence="2 3">
    <name type="scientific">Macrostomum lignano</name>
    <dbReference type="NCBI Taxonomy" id="282301"/>
    <lineage>
        <taxon>Eukaryota</taxon>
        <taxon>Metazoa</taxon>
        <taxon>Spiralia</taxon>
        <taxon>Lophotrochozoa</taxon>
        <taxon>Platyhelminthes</taxon>
        <taxon>Rhabditophora</taxon>
        <taxon>Macrostomorpha</taxon>
        <taxon>Macrostomida</taxon>
        <taxon>Macrostomidae</taxon>
        <taxon>Macrostomum</taxon>
    </lineage>
</organism>
<dbReference type="Proteomes" id="UP000215902">
    <property type="component" value="Unassembled WGS sequence"/>
</dbReference>